<accession>A0ACB9M1Z7</accession>
<sequence>MCSGSKRKPSETDFGMEGEYGKKEGLNHKNFSLLLEFSASDDLKRFRYAVEQECLDIDEVGLWYGRRLGSRKLGFEERTPLLIASMFGSKDVLSYILETGRVDVNRTCGSDGATALHCAITGCSASSPEVVKLLLDASADVGAVDAYGKRPFDLLVTAAKDIFNSRKRMLQALLKGSDGIVEACFLSEEAVGQIEDQQQQDMATPRVSKDGTEKKDYPVDHSLPDIKNGIYGTDEFRMYAFKVKPCSRAYSHDWTECPFVHPGENARRRDPRKYHYSCVPCPEFRKGSCSKGDACEYAHGIFECWLHPAQYRTRLCKDEGACARRVCFFAHKPEELRPLYASTGSAMPSPRSFSSNASSLEMGSIIPLTLGSPSVLIPPTSTPPLTPSGPSSPGVGTMWPSQPSSAVPTLHLPSSRLKTAVAARDLDLDIELLGLENHRRRQQLMMDEMSGLASPSGWNMSNNSPFPVSLGDHAGELNGLGGLKPTNLEDYFGSVDPSVLSKLQGISLDAVVGSHLQSPTGIQARHNGNQQLRSYSSGLSTSNVVGSPKFGVEPSGPAATMAFNSRLAAFSKRSQSFVERSVVNHHSELPSPSASAARKPSPFSDWGSPDGKLDWAIHGEELNKLRKSASFGFRGNNSPLKTAPTRMAANADDPDVSWVHSVVKDAPSSESEQFSVEEQQQKLLCHHNNGTEAVPAWLEQLYKEQEQIVA</sequence>
<organism evidence="1 2">
    <name type="scientific">Bauhinia variegata</name>
    <name type="common">Purple orchid tree</name>
    <name type="synonym">Phanera variegata</name>
    <dbReference type="NCBI Taxonomy" id="167791"/>
    <lineage>
        <taxon>Eukaryota</taxon>
        <taxon>Viridiplantae</taxon>
        <taxon>Streptophyta</taxon>
        <taxon>Embryophyta</taxon>
        <taxon>Tracheophyta</taxon>
        <taxon>Spermatophyta</taxon>
        <taxon>Magnoliopsida</taxon>
        <taxon>eudicotyledons</taxon>
        <taxon>Gunneridae</taxon>
        <taxon>Pentapetalae</taxon>
        <taxon>rosids</taxon>
        <taxon>fabids</taxon>
        <taxon>Fabales</taxon>
        <taxon>Fabaceae</taxon>
        <taxon>Cercidoideae</taxon>
        <taxon>Cercideae</taxon>
        <taxon>Bauhiniinae</taxon>
        <taxon>Bauhinia</taxon>
    </lineage>
</organism>
<protein>
    <submittedName>
        <fullName evidence="1">Uncharacterized protein</fullName>
    </submittedName>
</protein>
<proteinExistence type="predicted"/>
<dbReference type="EMBL" id="CM039435">
    <property type="protein sequence ID" value="KAI4318194.1"/>
    <property type="molecule type" value="Genomic_DNA"/>
</dbReference>
<gene>
    <name evidence="1" type="ORF">L6164_025992</name>
</gene>
<reference evidence="1 2" key="1">
    <citation type="journal article" date="2022" name="DNA Res.">
        <title>Chromosomal-level genome assembly of the orchid tree Bauhinia variegata (Leguminosae; Cercidoideae) supports the allotetraploid origin hypothesis of Bauhinia.</title>
        <authorList>
            <person name="Zhong Y."/>
            <person name="Chen Y."/>
            <person name="Zheng D."/>
            <person name="Pang J."/>
            <person name="Liu Y."/>
            <person name="Luo S."/>
            <person name="Meng S."/>
            <person name="Qian L."/>
            <person name="Wei D."/>
            <person name="Dai S."/>
            <person name="Zhou R."/>
        </authorList>
    </citation>
    <scope>NUCLEOTIDE SEQUENCE [LARGE SCALE GENOMIC DNA]</scope>
    <source>
        <strain evidence="1">BV-YZ2020</strain>
    </source>
</reference>
<dbReference type="Proteomes" id="UP000828941">
    <property type="component" value="Chromosome 10"/>
</dbReference>
<comment type="caution">
    <text evidence="1">The sequence shown here is derived from an EMBL/GenBank/DDBJ whole genome shotgun (WGS) entry which is preliminary data.</text>
</comment>
<evidence type="ECO:0000313" key="2">
    <source>
        <dbReference type="Proteomes" id="UP000828941"/>
    </source>
</evidence>
<keyword evidence="2" id="KW-1185">Reference proteome</keyword>
<name>A0ACB9M1Z7_BAUVA</name>
<evidence type="ECO:0000313" key="1">
    <source>
        <dbReference type="EMBL" id="KAI4318194.1"/>
    </source>
</evidence>